<evidence type="ECO:0000313" key="3">
    <source>
        <dbReference type="Proteomes" id="UP000199153"/>
    </source>
</evidence>
<name>A0A1I5DKR4_9FLAO</name>
<dbReference type="EMBL" id="FOVL01000042">
    <property type="protein sequence ID" value="SFN99813.1"/>
    <property type="molecule type" value="Genomic_DNA"/>
</dbReference>
<dbReference type="RefSeq" id="WP_139220688.1">
    <property type="nucleotide sequence ID" value="NZ_FOVL01000042.1"/>
</dbReference>
<dbReference type="Proteomes" id="UP000199153">
    <property type="component" value="Unassembled WGS sequence"/>
</dbReference>
<dbReference type="STRING" id="287099.SAMN05660413_03376"/>
<dbReference type="AlphaFoldDB" id="A0A1I5DKR4"/>
<keyword evidence="3" id="KW-1185">Reference proteome</keyword>
<reference evidence="2 3" key="1">
    <citation type="submission" date="2016-10" db="EMBL/GenBank/DDBJ databases">
        <authorList>
            <person name="de Groot N.N."/>
        </authorList>
    </citation>
    <scope>NUCLEOTIDE SEQUENCE [LARGE SCALE GENOMIC DNA]</scope>
    <source>
        <strain evidence="2 3">DSM 17794</strain>
    </source>
</reference>
<feature type="non-terminal residue" evidence="2">
    <location>
        <position position="1"/>
    </location>
</feature>
<dbReference type="InterPro" id="IPR026444">
    <property type="entry name" value="Secre_tail"/>
</dbReference>
<evidence type="ECO:0000256" key="1">
    <source>
        <dbReference type="ARBA" id="ARBA00022729"/>
    </source>
</evidence>
<sequence length="455" mass="50133">RSDNDSDSDEGCYSIASFDVTVYDNPDLVVTDLEDCEDGITGYQSFDLNDGVTTVDGNVTFYPTENDAINETNALTAAQALDVDVPLAGATYWVRSENTEDDSCYTIDSFDITVYDNPDITTTNPEFICVGDSIDLSMYVSNPDGGVLTYHTSMNDADTDMGALMNSVVTPELGETTYWVRSEITNGDYVCYSIDSITVTVETCIIDQGCTLGYWKNHTDRWCENTYTIGGEEVVIATCTPYGDVFVDAPTNGPIDIASLTLYEAISLEGNSNGENLARQSVAALLNACSSEVGYVYYNVYTLIDDVNEAWRGNPKTENSFAMELDYMNNSYCPLGGTSATTEPSDSCINGVEATSEESSFRTMTADLETADFSVYPLPFTSSLSVRYEFEYTSNVTLEFYNITGQLLRTYKDKRVTNGDVTELTLDFATKANQIYILRVITDRDVFFKKILSGN</sequence>
<dbReference type="OrthoDB" id="599464at2"/>
<proteinExistence type="predicted"/>
<accession>A0A1I5DKR4</accession>
<keyword evidence="1" id="KW-0732">Signal</keyword>
<evidence type="ECO:0000313" key="2">
    <source>
        <dbReference type="EMBL" id="SFN99813.1"/>
    </source>
</evidence>
<organism evidence="2 3">
    <name type="scientific">Salegentibacter flavus</name>
    <dbReference type="NCBI Taxonomy" id="287099"/>
    <lineage>
        <taxon>Bacteria</taxon>
        <taxon>Pseudomonadati</taxon>
        <taxon>Bacteroidota</taxon>
        <taxon>Flavobacteriia</taxon>
        <taxon>Flavobacteriales</taxon>
        <taxon>Flavobacteriaceae</taxon>
        <taxon>Salegentibacter</taxon>
    </lineage>
</organism>
<protein>
    <submittedName>
        <fullName evidence="2">Por secretion system C-terminal sorting domain-containing protein</fullName>
    </submittedName>
</protein>
<gene>
    <name evidence="2" type="ORF">SAMN05660413_03376</name>
</gene>
<dbReference type="NCBIfam" id="TIGR04183">
    <property type="entry name" value="Por_Secre_tail"/>
    <property type="match status" value="1"/>
</dbReference>